<comment type="caution">
    <text evidence="1">The sequence shown here is derived from an EMBL/GenBank/DDBJ whole genome shotgun (WGS) entry which is preliminary data.</text>
</comment>
<gene>
    <name evidence="1" type="ORF">GCM10010439_21190</name>
</gene>
<protein>
    <recommendedName>
        <fullName evidence="3">DUF4760 domain-containing protein</fullName>
    </recommendedName>
</protein>
<dbReference type="Proteomes" id="UP001501842">
    <property type="component" value="Unassembled WGS sequence"/>
</dbReference>
<dbReference type="EMBL" id="BAAATZ010000006">
    <property type="protein sequence ID" value="GAA2724168.1"/>
    <property type="molecule type" value="Genomic_DNA"/>
</dbReference>
<keyword evidence="2" id="KW-1185">Reference proteome</keyword>
<evidence type="ECO:0000313" key="1">
    <source>
        <dbReference type="EMBL" id="GAA2724168.1"/>
    </source>
</evidence>
<organism evidence="1 2">
    <name type="scientific">Actinocorallia aurantiaca</name>
    <dbReference type="NCBI Taxonomy" id="46204"/>
    <lineage>
        <taxon>Bacteria</taxon>
        <taxon>Bacillati</taxon>
        <taxon>Actinomycetota</taxon>
        <taxon>Actinomycetes</taxon>
        <taxon>Streptosporangiales</taxon>
        <taxon>Thermomonosporaceae</taxon>
        <taxon>Actinocorallia</taxon>
    </lineage>
</organism>
<accession>A0ABP6GI46</accession>
<evidence type="ECO:0000313" key="2">
    <source>
        <dbReference type="Proteomes" id="UP001501842"/>
    </source>
</evidence>
<proteinExistence type="predicted"/>
<evidence type="ECO:0008006" key="3">
    <source>
        <dbReference type="Google" id="ProtNLM"/>
    </source>
</evidence>
<name>A0ABP6GI46_9ACTN</name>
<sequence>MSIALSCVALVLSLYVFVHGRRKDKRDLFLRMHEQLVSPDRQRGRRLLYQMAKDGRSVEDLTPEEYELINNSLAYFDVLGIYYKNRYIRRKDVMEIWALPLVRLMQVAQPFLNHRDTDQGVPIWPRLRALHADAQRHLERHQVPIRTTPSVTGQAGSSSVDI</sequence>
<reference evidence="2" key="1">
    <citation type="journal article" date="2019" name="Int. J. Syst. Evol. Microbiol.">
        <title>The Global Catalogue of Microorganisms (GCM) 10K type strain sequencing project: providing services to taxonomists for standard genome sequencing and annotation.</title>
        <authorList>
            <consortium name="The Broad Institute Genomics Platform"/>
            <consortium name="The Broad Institute Genome Sequencing Center for Infectious Disease"/>
            <person name="Wu L."/>
            <person name="Ma J."/>
        </authorList>
    </citation>
    <scope>NUCLEOTIDE SEQUENCE [LARGE SCALE GENOMIC DNA]</scope>
    <source>
        <strain evidence="2">JCM 8201</strain>
    </source>
</reference>